<protein>
    <submittedName>
        <fullName evidence="2">Uncharacterized protein</fullName>
    </submittedName>
</protein>
<gene>
    <name evidence="2" type="ORF">ACFFX0_18740</name>
</gene>
<reference evidence="2 3" key="1">
    <citation type="submission" date="2024-09" db="EMBL/GenBank/DDBJ databases">
        <authorList>
            <person name="Sun Q."/>
            <person name="Mori K."/>
        </authorList>
    </citation>
    <scope>NUCLEOTIDE SEQUENCE [LARGE SCALE GENOMIC DNA]</scope>
    <source>
        <strain evidence="2 3">CCM 7609</strain>
    </source>
</reference>
<dbReference type="EMBL" id="JBHMFI010000001">
    <property type="protein sequence ID" value="MFB9073128.1"/>
    <property type="molecule type" value="Genomic_DNA"/>
</dbReference>
<keyword evidence="3" id="KW-1185">Reference proteome</keyword>
<evidence type="ECO:0000256" key="1">
    <source>
        <dbReference type="SAM" id="MobiDB-lite"/>
    </source>
</evidence>
<evidence type="ECO:0000313" key="2">
    <source>
        <dbReference type="EMBL" id="MFB9073128.1"/>
    </source>
</evidence>
<accession>A0ABV5G2G5</accession>
<proteinExistence type="predicted"/>
<evidence type="ECO:0000313" key="3">
    <source>
        <dbReference type="Proteomes" id="UP001589575"/>
    </source>
</evidence>
<dbReference type="Proteomes" id="UP001589575">
    <property type="component" value="Unassembled WGS sequence"/>
</dbReference>
<feature type="region of interest" description="Disordered" evidence="1">
    <location>
        <begin position="47"/>
        <end position="72"/>
    </location>
</feature>
<name>A0ABV5G2G5_9MICC</name>
<comment type="caution">
    <text evidence="2">The sequence shown here is derived from an EMBL/GenBank/DDBJ whole genome shotgun (WGS) entry which is preliminary data.</text>
</comment>
<sequence length="72" mass="7498">MPAMMLGTGVSVLPRGTVFMGLLAGGGLGRSVTTDIAVIPHDARSREIRGRAHSGPRARSQGYREGLPGRLA</sequence>
<organism evidence="2 3">
    <name type="scientific">Citricoccus parietis</name>
    <dbReference type="NCBI Taxonomy" id="592307"/>
    <lineage>
        <taxon>Bacteria</taxon>
        <taxon>Bacillati</taxon>
        <taxon>Actinomycetota</taxon>
        <taxon>Actinomycetes</taxon>
        <taxon>Micrococcales</taxon>
        <taxon>Micrococcaceae</taxon>
        <taxon>Citricoccus</taxon>
    </lineage>
</organism>